<reference evidence="1" key="1">
    <citation type="submission" date="2022-06" db="EMBL/GenBank/DDBJ databases">
        <title>Gracilimonas sp. CAU 1638 isolated from sea sediment.</title>
        <authorList>
            <person name="Kim W."/>
        </authorList>
    </citation>
    <scope>NUCLEOTIDE SEQUENCE</scope>
    <source>
        <strain evidence="1">CAU 1638</strain>
    </source>
</reference>
<sequence>MSKVDILNKFGEPDLKMNRFKLWVHGRQFPKSDDFWDGNWLNISAYCGESGASVYTDGAIVHLTEIEKWLTVCQDLNQKLSGVAELKFLEPNLVFEIRLHKGSGTLKIYITPDHLNQDHWFTFDIDQSYLSSIILDCKEILKKYPVKNEENV</sequence>
<dbReference type="AlphaFoldDB" id="A0A9X2L532"/>
<dbReference type="Pfam" id="PF24716">
    <property type="entry name" value="WapI"/>
    <property type="match status" value="1"/>
</dbReference>
<organism evidence="1 2">
    <name type="scientific">Gracilimonas sediminicola</name>
    <dbReference type="NCBI Taxonomy" id="2952158"/>
    <lineage>
        <taxon>Bacteria</taxon>
        <taxon>Pseudomonadati</taxon>
        <taxon>Balneolota</taxon>
        <taxon>Balneolia</taxon>
        <taxon>Balneolales</taxon>
        <taxon>Balneolaceae</taxon>
        <taxon>Gracilimonas</taxon>
    </lineage>
</organism>
<evidence type="ECO:0000313" key="1">
    <source>
        <dbReference type="EMBL" id="MCP9292489.1"/>
    </source>
</evidence>
<dbReference type="Proteomes" id="UP001139125">
    <property type="component" value="Unassembled WGS sequence"/>
</dbReference>
<dbReference type="InterPro" id="IPR056510">
    <property type="entry name" value="WapI"/>
</dbReference>
<evidence type="ECO:0000313" key="2">
    <source>
        <dbReference type="Proteomes" id="UP001139125"/>
    </source>
</evidence>
<dbReference type="RefSeq" id="WP_255135378.1">
    <property type="nucleotide sequence ID" value="NZ_JANDBC010000003.1"/>
</dbReference>
<gene>
    <name evidence="1" type="ORF">NM125_12955</name>
</gene>
<accession>A0A9X2L532</accession>
<name>A0A9X2L532_9BACT</name>
<comment type="caution">
    <text evidence="1">The sequence shown here is derived from an EMBL/GenBank/DDBJ whole genome shotgun (WGS) entry which is preliminary data.</text>
</comment>
<keyword evidence="2" id="KW-1185">Reference proteome</keyword>
<proteinExistence type="predicted"/>
<protein>
    <submittedName>
        <fullName evidence="1">Uncharacterized protein</fullName>
    </submittedName>
</protein>
<dbReference type="EMBL" id="JANDBC010000003">
    <property type="protein sequence ID" value="MCP9292489.1"/>
    <property type="molecule type" value="Genomic_DNA"/>
</dbReference>